<dbReference type="InterPro" id="IPR025883">
    <property type="entry name" value="Cadherin-like_domain"/>
</dbReference>
<evidence type="ECO:0008006" key="7">
    <source>
        <dbReference type="Google" id="ProtNLM"/>
    </source>
</evidence>
<dbReference type="SUPFAM" id="SSF49373">
    <property type="entry name" value="Invasin/intimin cell-adhesion fragments"/>
    <property type="match status" value="1"/>
</dbReference>
<dbReference type="Pfam" id="PF13585">
    <property type="entry name" value="CHU_C"/>
    <property type="match status" value="1"/>
</dbReference>
<feature type="domain" description="MBG" evidence="4">
    <location>
        <begin position="1351"/>
        <end position="1426"/>
    </location>
</feature>
<dbReference type="RefSeq" id="WP_113617102.1">
    <property type="nucleotide sequence ID" value="NZ_QFFJ01000002.1"/>
</dbReference>
<feature type="domain" description="Cadherin-like beta-sandwich-like" evidence="3">
    <location>
        <begin position="483"/>
        <end position="577"/>
    </location>
</feature>
<gene>
    <name evidence="5" type="ORF">DF182_17305</name>
</gene>
<feature type="domain" description="IPT/TIG" evidence="2">
    <location>
        <begin position="21"/>
        <end position="96"/>
    </location>
</feature>
<dbReference type="SUPFAM" id="SSF50965">
    <property type="entry name" value="Galactose oxidase, central domain"/>
    <property type="match status" value="1"/>
</dbReference>
<dbReference type="Proteomes" id="UP000253410">
    <property type="component" value="Unassembled WGS sequence"/>
</dbReference>
<organism evidence="5 6">
    <name type="scientific">Chitinophaga flava</name>
    <dbReference type="NCBI Taxonomy" id="2259036"/>
    <lineage>
        <taxon>Bacteria</taxon>
        <taxon>Pseudomonadati</taxon>
        <taxon>Bacteroidota</taxon>
        <taxon>Chitinophagia</taxon>
        <taxon>Chitinophagales</taxon>
        <taxon>Chitinophagaceae</taxon>
        <taxon>Chitinophaga</taxon>
    </lineage>
</organism>
<dbReference type="Gene3D" id="3.30.160.710">
    <property type="match status" value="1"/>
</dbReference>
<dbReference type="InterPro" id="IPR015915">
    <property type="entry name" value="Kelch-typ_b-propeller"/>
</dbReference>
<dbReference type="Gene3D" id="2.60.40.1080">
    <property type="match status" value="1"/>
</dbReference>
<feature type="domain" description="MBG" evidence="4">
    <location>
        <begin position="1123"/>
        <end position="1192"/>
    </location>
</feature>
<dbReference type="InterPro" id="IPR011043">
    <property type="entry name" value="Gal_Oxase/kelch_b-propeller"/>
</dbReference>
<feature type="signal peptide" evidence="1">
    <location>
        <begin position="1"/>
        <end position="19"/>
    </location>
</feature>
<dbReference type="CDD" id="cd00102">
    <property type="entry name" value="IPT"/>
    <property type="match status" value="1"/>
</dbReference>
<feature type="chain" id="PRO_5017034342" description="Cadherin-like beta sandwich domain-containing protein" evidence="1">
    <location>
        <begin position="20"/>
        <end position="1684"/>
    </location>
</feature>
<evidence type="ECO:0000313" key="5">
    <source>
        <dbReference type="EMBL" id="RBL88352.1"/>
    </source>
</evidence>
<dbReference type="SUPFAM" id="SSF81296">
    <property type="entry name" value="E set domains"/>
    <property type="match status" value="1"/>
</dbReference>
<dbReference type="InterPro" id="IPR041286">
    <property type="entry name" value="MBG_2"/>
</dbReference>
<dbReference type="InterPro" id="IPR026341">
    <property type="entry name" value="T9SS_type_B"/>
</dbReference>
<evidence type="ECO:0000259" key="4">
    <source>
        <dbReference type="Pfam" id="PF18676"/>
    </source>
</evidence>
<protein>
    <recommendedName>
        <fullName evidence="7">Cadherin-like beta sandwich domain-containing protein</fullName>
    </recommendedName>
</protein>
<feature type="domain" description="MBG" evidence="4">
    <location>
        <begin position="744"/>
        <end position="813"/>
    </location>
</feature>
<dbReference type="Pfam" id="PF14312">
    <property type="entry name" value="FG-GAP_2"/>
    <property type="match status" value="1"/>
</dbReference>
<evidence type="ECO:0000259" key="2">
    <source>
        <dbReference type="Pfam" id="PF01833"/>
    </source>
</evidence>
<dbReference type="InterPro" id="IPR014756">
    <property type="entry name" value="Ig_E-set"/>
</dbReference>
<reference evidence="5 6" key="1">
    <citation type="submission" date="2018-05" db="EMBL/GenBank/DDBJ databases">
        <title>Chitinophaga sp. K3CV102501T nov., isolated from isolated from a monsoon evergreen broad-leaved forest soil.</title>
        <authorList>
            <person name="Lv Y."/>
        </authorList>
    </citation>
    <scope>NUCLEOTIDE SEQUENCE [LARGE SCALE GENOMIC DNA]</scope>
    <source>
        <strain evidence="5 6">GDMCC 1.1325</strain>
    </source>
</reference>
<dbReference type="NCBIfam" id="TIGR04131">
    <property type="entry name" value="Bac_Flav_CTERM"/>
    <property type="match status" value="1"/>
</dbReference>
<feature type="domain" description="MBG" evidence="4">
    <location>
        <begin position="1275"/>
        <end position="1344"/>
    </location>
</feature>
<dbReference type="Pfam" id="PF01833">
    <property type="entry name" value="TIG"/>
    <property type="match status" value="1"/>
</dbReference>
<dbReference type="EMBL" id="QFFJ01000002">
    <property type="protein sequence ID" value="RBL88352.1"/>
    <property type="molecule type" value="Genomic_DNA"/>
</dbReference>
<keyword evidence="6" id="KW-1185">Reference proteome</keyword>
<name>A0A365XPS9_9BACT</name>
<dbReference type="Pfam" id="PF12733">
    <property type="entry name" value="Cadherin-like"/>
    <property type="match status" value="1"/>
</dbReference>
<dbReference type="Pfam" id="PF18676">
    <property type="entry name" value="MBG_2"/>
    <property type="match status" value="10"/>
</dbReference>
<dbReference type="InterPro" id="IPR002909">
    <property type="entry name" value="IPT_dom"/>
</dbReference>
<feature type="domain" description="MBG" evidence="4">
    <location>
        <begin position="895"/>
        <end position="964"/>
    </location>
</feature>
<keyword evidence="1" id="KW-0732">Signal</keyword>
<sequence>MKKILLLTILGILALAAGAAPMINSFAPASGPVGTLIKIQGTGLDNGPTVSVGGVNAITVSVSATEVVVMVMPGTTTAAVVVNTADGNATSATSFTVVPTPVPNIQQGGKLMGPGGTPHMGQSVAISADGNTAIVGGPAGNSNQGMAWIFTRSGGGWSKAATLTGSGGIGASQQGNAVAISADGNTVLIGGNMDDSQQGAVWVFTRSGNTWTQEGNKLVGTGNTGAAQQGFDVALSADGNTALVGGYMDNNQQGAMWVFTRSAGIWSQQGSKLAVFTGFPGTGEGYSVALSADGNTALMGSNGLWAWIFTRSGNSWTQQGSRFTPSDATSTNQFGQCTAISADGNTAVIGGPGDNGSIGAVWVFTRSGSTWSQQGNKLVGTGNVGKARQGSSVGVSADGNTLIEGGSSDNSLIGAIWTFSRTGSSWTQSGNKLVGANPIKPSRLGTSVDLSADGTTAITGGPADLMSNGSAWVYIYQSANADLSALTLSTGTLSFNSATTNYQVTVDNSVTSITVTPTKAEPNATIAVQINGGSFSTVVSGTATPDLPLNTGDNTINVKVTAQNGTTIKTYTITVTRAMIAQVIQFSLPSTNHYYGDDPIPLSATGGGSGNPVTFSSLDNSIAQIQGNTIIILKAGNTSIVASQAGNSSYSAASDVVQPLVIYPKNITVTPDAQNKTYGDPDPVLTYTYTPNLIGSDQFTGRLNRTPGENAGNYAINKNTLALSSNYAITYTPATLTISKKTVMVTADTKSKTYGDADPVLTYTCIPALKSGDAFSGVLSRDAGENIGDYAIQKGSLSISNNYIVNYSGANFSINKKPIDVYATALNKTYGDADPVLAYTYSPVLITGDAFTGSLTRTAGENTGSYPINQNTLVLNNNYTLNYHNASLVIDPKTITVTADAQSKTYGDSDPTLTYSFTPALINGDVFTGGLSRAAGQDVGSYAIGQGTLNLNSNYLLAFNGAALVIGKKTINVTADAKSKHYGDTDPLLTYTYTPALQNSDVFTGSLTRTTGEDVGNYSINQNTLALSNNYTINYTNANLSIGKKSVTLTAEAKNKTYGDADPLLTYTYTPALVNGDSFSGALSRDPGEGTGTYAITQHTLTLSNNYALTYTGADFTIDKKTITVKADAKNKIYGDTDPALTYTYTPGLVNSDAFSGSLSRITGEDAGTYAINQASLVLSNNYVLNYTGADLIINKKTIAVTADARNKTYGDTDPALTYTYTPALVNGDAFTGSLSRNPGENIGTYVINKASLALSNNYVLNYTGANLIINKKTITVTANAQNKNYGDTDPALTYTCTPALINGDAFTGSLRRIVGENVGTYAIGQNDLSLNSNYDLQYTPANLVIKQRLLTITADNQSRIFGDPNPPLHASYSGFVGRDDETVLTTPVQLNTTATVSSPAGNYPITASGATAKNYDIRFTDGILSIGLAGQSIHFTALPTKLSTDPVFTLTATASSGLPILYTSSNTAIAAIINNNQVQILGAGTVTITASQPGNNNYMAATPVSHPLEIANNTAPVLSIRSDKGNSISKGETAVLTATGAFTYEWADANGIIDGQHTAILTVRPSATTTYTVTGANQYGLTATQTFTLVATDNLNEITATNIVTPNGDGINDYWIVKNIDLYPDNEVQIFDRFGKIIYEKKHYDNSWNAKVNGKPLAVDTYYYVIRFGNGMGIKKGFISVVY</sequence>
<feature type="domain" description="MBG" evidence="4">
    <location>
        <begin position="1047"/>
        <end position="1117"/>
    </location>
</feature>
<feature type="domain" description="MBG" evidence="4">
    <location>
        <begin position="971"/>
        <end position="1041"/>
    </location>
</feature>
<dbReference type="Gene3D" id="2.60.40.10">
    <property type="entry name" value="Immunoglobulins"/>
    <property type="match status" value="1"/>
</dbReference>
<proteinExistence type="predicted"/>
<evidence type="ECO:0000313" key="6">
    <source>
        <dbReference type="Proteomes" id="UP000253410"/>
    </source>
</evidence>
<dbReference type="OrthoDB" id="622218at2"/>
<feature type="domain" description="MBG" evidence="4">
    <location>
        <begin position="820"/>
        <end position="888"/>
    </location>
</feature>
<dbReference type="Gene3D" id="2.120.10.80">
    <property type="entry name" value="Kelch-type beta propeller"/>
    <property type="match status" value="2"/>
</dbReference>
<evidence type="ECO:0000256" key="1">
    <source>
        <dbReference type="SAM" id="SignalP"/>
    </source>
</evidence>
<feature type="domain" description="MBG" evidence="4">
    <location>
        <begin position="667"/>
        <end position="737"/>
    </location>
</feature>
<dbReference type="InterPro" id="IPR008964">
    <property type="entry name" value="Invasin/intimin_cell_adhesion"/>
</dbReference>
<evidence type="ECO:0000259" key="3">
    <source>
        <dbReference type="Pfam" id="PF12733"/>
    </source>
</evidence>
<dbReference type="InterPro" id="IPR013517">
    <property type="entry name" value="FG-GAP"/>
</dbReference>
<comment type="caution">
    <text evidence="5">The sequence shown here is derived from an EMBL/GenBank/DDBJ whole genome shotgun (WGS) entry which is preliminary data.</text>
</comment>
<dbReference type="InterPro" id="IPR013783">
    <property type="entry name" value="Ig-like_fold"/>
</dbReference>
<feature type="domain" description="MBG" evidence="4">
    <location>
        <begin position="1200"/>
        <end position="1268"/>
    </location>
</feature>
<accession>A0A365XPS9</accession>